<sequence>MRVSSSYSAKLSCCFVRSFSSSSSSVFAGRRLVGTPVFSSSSSSSALSSRIAGSQKRRSTAPGFLSFTMDATSTGASASAAEVAKKSIYDFVVKDIDGNDVELSTFKGKVLLIVNVASQCGLTQQNYKELAELYKKHKENGLEILAFPTNQFGGQEPGSNEQIKDFACTKFKAEYPIFSKVNVNGPEEAPVYKFLKANKGGGILGDSIKWNFGKFLVDKEGNVVDRYAPTTSPLKIEKDIQKLLAA</sequence>
<reference evidence="1" key="1">
    <citation type="submission" date="2024-02" db="EMBL/GenBank/DDBJ databases">
        <authorList>
            <consortium name="ELIXIR-Norway"/>
            <consortium name="Elixir Norway"/>
        </authorList>
    </citation>
    <scope>NUCLEOTIDE SEQUENCE</scope>
</reference>
<gene>
    <name evidence="1" type="ORF">CSSPJE1EN1_LOCUS6649</name>
</gene>
<protein>
    <submittedName>
        <fullName evidence="1">Uncharacterized protein</fullName>
    </submittedName>
</protein>
<dbReference type="EMBL" id="OZ020108">
    <property type="protein sequence ID" value="CAK9261171.1"/>
    <property type="molecule type" value="Genomic_DNA"/>
</dbReference>
<dbReference type="Gene3D" id="3.40.30.10">
    <property type="entry name" value="Glutaredoxin"/>
    <property type="match status" value="1"/>
</dbReference>
<dbReference type="InterPro" id="IPR013766">
    <property type="entry name" value="Thioredoxin_domain"/>
</dbReference>
<dbReference type="InterPro" id="IPR029759">
    <property type="entry name" value="GPX_AS"/>
</dbReference>
<dbReference type="PROSITE" id="PS51352">
    <property type="entry name" value="THIOREDOXIN_2"/>
    <property type="match status" value="1"/>
</dbReference>
<dbReference type="Proteomes" id="UP001497444">
    <property type="component" value="Chromosome 13"/>
</dbReference>
<dbReference type="InterPro" id="IPR036249">
    <property type="entry name" value="Thioredoxin-like_sf"/>
</dbReference>
<dbReference type="Pfam" id="PF00255">
    <property type="entry name" value="GSHPx"/>
    <property type="match status" value="1"/>
</dbReference>
<keyword evidence="2" id="KW-1185">Reference proteome</keyword>
<organism evidence="1 2">
    <name type="scientific">Sphagnum jensenii</name>
    <dbReference type="NCBI Taxonomy" id="128206"/>
    <lineage>
        <taxon>Eukaryota</taxon>
        <taxon>Viridiplantae</taxon>
        <taxon>Streptophyta</taxon>
        <taxon>Embryophyta</taxon>
        <taxon>Bryophyta</taxon>
        <taxon>Sphagnophytina</taxon>
        <taxon>Sphagnopsida</taxon>
        <taxon>Sphagnales</taxon>
        <taxon>Sphagnaceae</taxon>
        <taxon>Sphagnum</taxon>
    </lineage>
</organism>
<dbReference type="PANTHER" id="PTHR11592:SF78">
    <property type="entry name" value="GLUTATHIONE PEROXIDASE"/>
    <property type="match status" value="1"/>
</dbReference>
<dbReference type="CDD" id="cd00340">
    <property type="entry name" value="GSH_Peroxidase"/>
    <property type="match status" value="1"/>
</dbReference>
<evidence type="ECO:0000313" key="2">
    <source>
        <dbReference type="Proteomes" id="UP001497444"/>
    </source>
</evidence>
<name>A0ABP0W328_9BRYO</name>
<dbReference type="PROSITE" id="PS00460">
    <property type="entry name" value="GLUTATHIONE_PEROXID_1"/>
    <property type="match status" value="1"/>
</dbReference>
<dbReference type="SUPFAM" id="SSF52833">
    <property type="entry name" value="Thioredoxin-like"/>
    <property type="match status" value="1"/>
</dbReference>
<dbReference type="InterPro" id="IPR000889">
    <property type="entry name" value="Glutathione_peroxidase"/>
</dbReference>
<accession>A0ABP0W328</accession>
<dbReference type="PROSITE" id="PS51355">
    <property type="entry name" value="GLUTATHIONE_PEROXID_3"/>
    <property type="match status" value="1"/>
</dbReference>
<dbReference type="PANTHER" id="PTHR11592">
    <property type="entry name" value="GLUTATHIONE PEROXIDASE"/>
    <property type="match status" value="1"/>
</dbReference>
<proteinExistence type="predicted"/>
<dbReference type="PRINTS" id="PR01011">
    <property type="entry name" value="GLUTPROXDASE"/>
</dbReference>
<evidence type="ECO:0000313" key="1">
    <source>
        <dbReference type="EMBL" id="CAK9261171.1"/>
    </source>
</evidence>